<dbReference type="AlphaFoldDB" id="A0A2T2YCC3"/>
<evidence type="ECO:0000313" key="14">
    <source>
        <dbReference type="EMBL" id="PSR53159.1"/>
    </source>
</evidence>
<dbReference type="InterPro" id="IPR027417">
    <property type="entry name" value="P-loop_NTPase"/>
</dbReference>
<dbReference type="NCBIfam" id="TIGR00682">
    <property type="entry name" value="lpxK"/>
    <property type="match status" value="1"/>
</dbReference>
<evidence type="ECO:0000256" key="3">
    <source>
        <dbReference type="ARBA" id="ARBA00012071"/>
    </source>
</evidence>
<dbReference type="OrthoDB" id="9766423at2"/>
<organism evidence="14 15">
    <name type="scientific">Adhaeribacter arboris</name>
    <dbReference type="NCBI Taxonomy" id="2072846"/>
    <lineage>
        <taxon>Bacteria</taxon>
        <taxon>Pseudomonadati</taxon>
        <taxon>Bacteroidota</taxon>
        <taxon>Cytophagia</taxon>
        <taxon>Cytophagales</taxon>
        <taxon>Hymenobacteraceae</taxon>
        <taxon>Adhaeribacter</taxon>
    </lineage>
</organism>
<keyword evidence="10 13" id="KW-0067">ATP-binding</keyword>
<keyword evidence="11 13" id="KW-0443">Lipid metabolism</keyword>
<dbReference type="PANTHER" id="PTHR42724">
    <property type="entry name" value="TETRAACYLDISACCHARIDE 4'-KINASE"/>
    <property type="match status" value="1"/>
</dbReference>
<name>A0A2T2YCC3_9BACT</name>
<evidence type="ECO:0000256" key="13">
    <source>
        <dbReference type="HAMAP-Rule" id="MF_00409"/>
    </source>
</evidence>
<dbReference type="GO" id="GO:0009029">
    <property type="term" value="F:lipid-A 4'-kinase activity"/>
    <property type="evidence" value="ECO:0007669"/>
    <property type="project" value="UniProtKB-UniRule"/>
</dbReference>
<keyword evidence="5 13" id="KW-0444">Lipid biosynthesis</keyword>
<evidence type="ECO:0000256" key="1">
    <source>
        <dbReference type="ARBA" id="ARBA00002274"/>
    </source>
</evidence>
<dbReference type="UniPathway" id="UPA00359">
    <property type="reaction ID" value="UER00482"/>
</dbReference>
<dbReference type="GO" id="GO:0005886">
    <property type="term" value="C:plasma membrane"/>
    <property type="evidence" value="ECO:0007669"/>
    <property type="project" value="TreeGrafter"/>
</dbReference>
<evidence type="ECO:0000256" key="5">
    <source>
        <dbReference type="ARBA" id="ARBA00022516"/>
    </source>
</evidence>
<comment type="caution">
    <text evidence="14">The sequence shown here is derived from an EMBL/GenBank/DDBJ whole genome shotgun (WGS) entry which is preliminary data.</text>
</comment>
<comment type="catalytic activity">
    <reaction evidence="13">
        <text>a lipid A disaccharide + ATP = a lipid IVA + ADP + H(+)</text>
        <dbReference type="Rhea" id="RHEA:67840"/>
        <dbReference type="ChEBI" id="CHEBI:15378"/>
        <dbReference type="ChEBI" id="CHEBI:30616"/>
        <dbReference type="ChEBI" id="CHEBI:176343"/>
        <dbReference type="ChEBI" id="CHEBI:176425"/>
        <dbReference type="ChEBI" id="CHEBI:456216"/>
        <dbReference type="EC" id="2.7.1.130"/>
    </reaction>
</comment>
<keyword evidence="9 13" id="KW-0418">Kinase</keyword>
<keyword evidence="7 13" id="KW-0808">Transferase</keyword>
<keyword evidence="15" id="KW-1185">Reference proteome</keyword>
<accession>A0A2T2YCC3</accession>
<reference evidence="14 15" key="1">
    <citation type="submission" date="2018-03" db="EMBL/GenBank/DDBJ databases">
        <title>Adhaeribacter sp. HMF7605 Genome sequencing and assembly.</title>
        <authorList>
            <person name="Kang H."/>
            <person name="Kang J."/>
            <person name="Cha I."/>
            <person name="Kim H."/>
            <person name="Joh K."/>
        </authorList>
    </citation>
    <scope>NUCLEOTIDE SEQUENCE [LARGE SCALE GENOMIC DNA]</scope>
    <source>
        <strain evidence="14 15">HMF7605</strain>
    </source>
</reference>
<dbReference type="EC" id="2.7.1.130" evidence="3 13"/>
<dbReference type="GO" id="GO:0005524">
    <property type="term" value="F:ATP binding"/>
    <property type="evidence" value="ECO:0007669"/>
    <property type="project" value="UniProtKB-UniRule"/>
</dbReference>
<comment type="function">
    <text evidence="1 13">Transfers the gamma-phosphate of ATP to the 4'-position of a tetraacyldisaccharide 1-phosphate intermediate (termed DS-1-P) to form tetraacyldisaccharide 1,4'-bis-phosphate (lipid IVA).</text>
</comment>
<dbReference type="GO" id="GO:0009244">
    <property type="term" value="P:lipopolysaccharide core region biosynthetic process"/>
    <property type="evidence" value="ECO:0007669"/>
    <property type="project" value="TreeGrafter"/>
</dbReference>
<evidence type="ECO:0000256" key="7">
    <source>
        <dbReference type="ARBA" id="ARBA00022679"/>
    </source>
</evidence>
<comment type="similarity">
    <text evidence="13">Belongs to the LpxK family.</text>
</comment>
<evidence type="ECO:0000313" key="15">
    <source>
        <dbReference type="Proteomes" id="UP000240357"/>
    </source>
</evidence>
<comment type="pathway">
    <text evidence="2 13">Glycolipid biosynthesis; lipid IV(A) biosynthesis; lipid IV(A) from (3R)-3-hydroxytetradecanoyl-[acyl-carrier-protein] and UDP-N-acetyl-alpha-D-glucosamine: step 6/6.</text>
</comment>
<evidence type="ECO:0000256" key="8">
    <source>
        <dbReference type="ARBA" id="ARBA00022741"/>
    </source>
</evidence>
<evidence type="ECO:0000256" key="11">
    <source>
        <dbReference type="ARBA" id="ARBA00023098"/>
    </source>
</evidence>
<dbReference type="RefSeq" id="WP_106927508.1">
    <property type="nucleotide sequence ID" value="NZ_PYFT01000001.1"/>
</dbReference>
<protein>
    <recommendedName>
        <fullName evidence="4 13">Tetraacyldisaccharide 4'-kinase</fullName>
        <ecNumber evidence="3 13">2.7.1.130</ecNumber>
    </recommendedName>
    <alternativeName>
        <fullName evidence="12 13">Lipid A 4'-kinase</fullName>
    </alternativeName>
</protein>
<dbReference type="EMBL" id="PYFT01000001">
    <property type="protein sequence ID" value="PSR53159.1"/>
    <property type="molecule type" value="Genomic_DNA"/>
</dbReference>
<dbReference type="SUPFAM" id="SSF52540">
    <property type="entry name" value="P-loop containing nucleoside triphosphate hydrolases"/>
    <property type="match status" value="1"/>
</dbReference>
<gene>
    <name evidence="13 14" type="primary">lpxK</name>
    <name evidence="14" type="ORF">AHMF7605_06250</name>
</gene>
<dbReference type="PANTHER" id="PTHR42724:SF1">
    <property type="entry name" value="TETRAACYLDISACCHARIDE 4'-KINASE, MITOCHONDRIAL-RELATED"/>
    <property type="match status" value="1"/>
</dbReference>
<evidence type="ECO:0000256" key="6">
    <source>
        <dbReference type="ARBA" id="ARBA00022556"/>
    </source>
</evidence>
<evidence type="ECO:0000256" key="2">
    <source>
        <dbReference type="ARBA" id="ARBA00004870"/>
    </source>
</evidence>
<evidence type="ECO:0000256" key="10">
    <source>
        <dbReference type="ARBA" id="ARBA00022840"/>
    </source>
</evidence>
<keyword evidence="8 13" id="KW-0547">Nucleotide-binding</keyword>
<evidence type="ECO:0000256" key="9">
    <source>
        <dbReference type="ARBA" id="ARBA00022777"/>
    </source>
</evidence>
<feature type="binding site" evidence="13">
    <location>
        <begin position="47"/>
        <end position="54"/>
    </location>
    <ligand>
        <name>ATP</name>
        <dbReference type="ChEBI" id="CHEBI:30616"/>
    </ligand>
</feature>
<dbReference type="Proteomes" id="UP000240357">
    <property type="component" value="Unassembled WGS sequence"/>
</dbReference>
<dbReference type="GO" id="GO:0009245">
    <property type="term" value="P:lipid A biosynthetic process"/>
    <property type="evidence" value="ECO:0007669"/>
    <property type="project" value="UniProtKB-UniRule"/>
</dbReference>
<sequence>MNVSQFLLYPFSLLYGAVMAVRNQLYDRRYFSTTQFRIPVISVGNLTVGGTGKTPHVEYLLRLLADKKLATLSRGYKRQTKGFWLANSSSSAATLGDEPFQYYLDFPQVSVAVAEDRVSGIAQLLQSQPDLEVIILDDAFQHRKVCPSFNILLTDYSRLFFQDYVLPAGRLREFPQGAARADAVVVTKCPIFLPKEEVHTIQKTIKHYVNKPVPVFFTHYVYGKPVACSSHTQQATAILLVTAIAQPKPLKEYLQQQGYEILHHYQFPDHHAYTIKDLEKILSDWRRYAQDKPVSVITTRKDAVKLIEPNLAAIWKTIPLFYIPVKVNFVKDQIGFNALILNHVAGKR</sequence>
<evidence type="ECO:0000256" key="4">
    <source>
        <dbReference type="ARBA" id="ARBA00016436"/>
    </source>
</evidence>
<dbReference type="HAMAP" id="MF_00409">
    <property type="entry name" value="LpxK"/>
    <property type="match status" value="1"/>
</dbReference>
<dbReference type="InterPro" id="IPR003758">
    <property type="entry name" value="LpxK"/>
</dbReference>
<proteinExistence type="inferred from homology"/>
<dbReference type="Pfam" id="PF02606">
    <property type="entry name" value="LpxK"/>
    <property type="match status" value="1"/>
</dbReference>
<evidence type="ECO:0000256" key="12">
    <source>
        <dbReference type="ARBA" id="ARBA00029757"/>
    </source>
</evidence>
<keyword evidence="6 13" id="KW-0441">Lipid A biosynthesis</keyword>